<name>A0A9N8YMN9_FUNMO</name>
<evidence type="ECO:0000313" key="2">
    <source>
        <dbReference type="Proteomes" id="UP000789375"/>
    </source>
</evidence>
<dbReference type="Proteomes" id="UP000789375">
    <property type="component" value="Unassembled WGS sequence"/>
</dbReference>
<dbReference type="EMBL" id="CAJVPP010000072">
    <property type="protein sequence ID" value="CAG8439618.1"/>
    <property type="molecule type" value="Genomic_DNA"/>
</dbReference>
<gene>
    <name evidence="1" type="ORF">FMOSSE_LOCUS698</name>
</gene>
<evidence type="ECO:0000313" key="1">
    <source>
        <dbReference type="EMBL" id="CAG8439618.1"/>
    </source>
</evidence>
<protein>
    <submittedName>
        <fullName evidence="1">11456_t:CDS:1</fullName>
    </submittedName>
</protein>
<reference evidence="1" key="1">
    <citation type="submission" date="2021-06" db="EMBL/GenBank/DDBJ databases">
        <authorList>
            <person name="Kallberg Y."/>
            <person name="Tangrot J."/>
            <person name="Rosling A."/>
        </authorList>
    </citation>
    <scope>NUCLEOTIDE SEQUENCE</scope>
    <source>
        <strain evidence="1">87-6 pot B 2015</strain>
    </source>
</reference>
<comment type="caution">
    <text evidence="1">The sequence shown here is derived from an EMBL/GenBank/DDBJ whole genome shotgun (WGS) entry which is preliminary data.</text>
</comment>
<organism evidence="1 2">
    <name type="scientific">Funneliformis mosseae</name>
    <name type="common">Endomycorrhizal fungus</name>
    <name type="synonym">Glomus mosseae</name>
    <dbReference type="NCBI Taxonomy" id="27381"/>
    <lineage>
        <taxon>Eukaryota</taxon>
        <taxon>Fungi</taxon>
        <taxon>Fungi incertae sedis</taxon>
        <taxon>Mucoromycota</taxon>
        <taxon>Glomeromycotina</taxon>
        <taxon>Glomeromycetes</taxon>
        <taxon>Glomerales</taxon>
        <taxon>Glomeraceae</taxon>
        <taxon>Funneliformis</taxon>
    </lineage>
</organism>
<proteinExistence type="predicted"/>
<keyword evidence="2" id="KW-1185">Reference proteome</keyword>
<sequence length="49" mass="5486">MDEESEVTEVEALIFESGDEITTLQSRIITSSNISKAQIYDSDELDYLG</sequence>
<dbReference type="AlphaFoldDB" id="A0A9N8YMN9"/>
<accession>A0A9N8YMN9</accession>